<dbReference type="InterPro" id="IPR028018">
    <property type="entry name" value="DUF4646"/>
</dbReference>
<evidence type="ECO:0000256" key="1">
    <source>
        <dbReference type="SAM" id="MobiDB-lite"/>
    </source>
</evidence>
<keyword evidence="3" id="KW-1185">Reference proteome</keyword>
<reference evidence="2 3" key="1">
    <citation type="submission" date="2022-09" db="EMBL/GenBank/DDBJ databases">
        <authorList>
            <person name="Palmer J.M."/>
        </authorList>
    </citation>
    <scope>NUCLEOTIDE SEQUENCE [LARGE SCALE GENOMIC DNA]</scope>
    <source>
        <strain evidence="2 3">DSM 7382</strain>
    </source>
</reference>
<organism evidence="2 3">
    <name type="scientific">Cerrena zonata</name>
    <dbReference type="NCBI Taxonomy" id="2478898"/>
    <lineage>
        <taxon>Eukaryota</taxon>
        <taxon>Fungi</taxon>
        <taxon>Dikarya</taxon>
        <taxon>Basidiomycota</taxon>
        <taxon>Agaricomycotina</taxon>
        <taxon>Agaricomycetes</taxon>
        <taxon>Polyporales</taxon>
        <taxon>Cerrenaceae</taxon>
        <taxon>Cerrena</taxon>
    </lineage>
</organism>
<dbReference type="Proteomes" id="UP001385951">
    <property type="component" value="Unassembled WGS sequence"/>
</dbReference>
<gene>
    <name evidence="2" type="ORF">QCA50_011860</name>
</gene>
<evidence type="ECO:0000313" key="2">
    <source>
        <dbReference type="EMBL" id="KAK7685025.1"/>
    </source>
</evidence>
<comment type="caution">
    <text evidence="2">The sequence shown here is derived from an EMBL/GenBank/DDBJ whole genome shotgun (WGS) entry which is preliminary data.</text>
</comment>
<feature type="compositionally biased region" description="Low complexity" evidence="1">
    <location>
        <begin position="42"/>
        <end position="64"/>
    </location>
</feature>
<evidence type="ECO:0000313" key="3">
    <source>
        <dbReference type="Proteomes" id="UP001385951"/>
    </source>
</evidence>
<sequence>MYSSYLLPSYGNSMTSPWVMEKNAPLGPPPSYDDSEQYFAEPSSPSLPSPSLSSSSSDSHSSSDMQSAQMNVMKDLPPIPPSMPVPTFMSSDGFMHEDPSDSPTSFVPFKPFALHSFSNNLEDGFPLRVPAPEMRPHPFNTHDVTHADWAYFMSELDESRNQTHMDLINGAVVEMAEHLPIARRLVAHGIELQMKSHRSSPIAQVINRWNLEFFHPRLMEITLAQGRMAHTGPLDAEPADVLDQDHHSSTSADEHSHEYSVHVADYTSDGEDDSGFVHVLHKAKRSIGHIEHASDLRYGLCTRDRQRRRSRHEKRKALRKDCVDSADEKWRLVIAYKPLVLE</sequence>
<dbReference type="EMBL" id="JASBNA010000022">
    <property type="protein sequence ID" value="KAK7685025.1"/>
    <property type="molecule type" value="Genomic_DNA"/>
</dbReference>
<dbReference type="Pfam" id="PF15496">
    <property type="entry name" value="DUF4646"/>
    <property type="match status" value="1"/>
</dbReference>
<feature type="region of interest" description="Disordered" evidence="1">
    <location>
        <begin position="1"/>
        <end position="75"/>
    </location>
</feature>
<accession>A0AAW0G1M7</accession>
<proteinExistence type="predicted"/>
<feature type="region of interest" description="Disordered" evidence="1">
    <location>
        <begin position="232"/>
        <end position="258"/>
    </location>
</feature>
<feature type="compositionally biased region" description="Basic and acidic residues" evidence="1">
    <location>
        <begin position="243"/>
        <end position="258"/>
    </location>
</feature>
<name>A0AAW0G1M7_9APHY</name>
<protein>
    <submittedName>
        <fullName evidence="2">Uncharacterized protein</fullName>
    </submittedName>
</protein>
<dbReference type="AlphaFoldDB" id="A0AAW0G1M7"/>